<dbReference type="InterPro" id="IPR016073">
    <property type="entry name" value="Skp1_comp_POZ"/>
</dbReference>
<evidence type="ECO:0000313" key="3">
    <source>
        <dbReference type="EMBL" id="KAI1694285.1"/>
    </source>
</evidence>
<dbReference type="InterPro" id="IPR011333">
    <property type="entry name" value="SKP1/BTB/POZ_sf"/>
</dbReference>
<evidence type="ECO:0000256" key="1">
    <source>
        <dbReference type="SAM" id="MobiDB-lite"/>
    </source>
</evidence>
<name>A0AAD4MHM0_9BILA</name>
<accession>A0AAD4MHM0</accession>
<evidence type="ECO:0000259" key="2">
    <source>
        <dbReference type="Pfam" id="PF03931"/>
    </source>
</evidence>
<reference evidence="3" key="1">
    <citation type="submission" date="2022-01" db="EMBL/GenBank/DDBJ databases">
        <title>Genome Sequence Resource for Two Populations of Ditylenchus destructor, the Migratory Endoparasitic Phytonematode.</title>
        <authorList>
            <person name="Zhang H."/>
            <person name="Lin R."/>
            <person name="Xie B."/>
        </authorList>
    </citation>
    <scope>NUCLEOTIDE SEQUENCE</scope>
    <source>
        <strain evidence="3">BazhouSP</strain>
    </source>
</reference>
<sequence>MSSDRPGTSNASATENLIPPNVNDDKLIKCQPGDNENDIIEVPFKQIKQSHTFFNMFRDLGCEVDENFVFPMPAVKPEIFQKIVEWTANHIGVPDPEVKEDPNTRERVWFTLNDYENKFYGKKSKPCQPGDNENDIIEVPFKQIKQSHTFFNMFAISDAKKLRFPHARRKAGNLQKIVEWTAKPYRGAGSGGEGRS</sequence>
<keyword evidence="4" id="KW-1185">Reference proteome</keyword>
<feature type="domain" description="SKP1 component POZ" evidence="2">
    <location>
        <begin position="38"/>
        <end position="90"/>
    </location>
</feature>
<dbReference type="Proteomes" id="UP001201812">
    <property type="component" value="Unassembled WGS sequence"/>
</dbReference>
<dbReference type="Gene3D" id="3.30.710.10">
    <property type="entry name" value="Potassium Channel Kv1.1, Chain A"/>
    <property type="match status" value="1"/>
</dbReference>
<feature type="compositionally biased region" description="Polar residues" evidence="1">
    <location>
        <begin position="1"/>
        <end position="15"/>
    </location>
</feature>
<dbReference type="AlphaFoldDB" id="A0AAD4MHM0"/>
<dbReference type="EMBL" id="JAKKPZ010000529">
    <property type="protein sequence ID" value="KAI1694285.1"/>
    <property type="molecule type" value="Genomic_DNA"/>
</dbReference>
<protein>
    <recommendedName>
        <fullName evidence="2">SKP1 component POZ domain-containing protein</fullName>
    </recommendedName>
</protein>
<proteinExistence type="predicted"/>
<organism evidence="3 4">
    <name type="scientific">Ditylenchus destructor</name>
    <dbReference type="NCBI Taxonomy" id="166010"/>
    <lineage>
        <taxon>Eukaryota</taxon>
        <taxon>Metazoa</taxon>
        <taxon>Ecdysozoa</taxon>
        <taxon>Nematoda</taxon>
        <taxon>Chromadorea</taxon>
        <taxon>Rhabditida</taxon>
        <taxon>Tylenchina</taxon>
        <taxon>Tylenchomorpha</taxon>
        <taxon>Sphaerularioidea</taxon>
        <taxon>Anguinidae</taxon>
        <taxon>Anguininae</taxon>
        <taxon>Ditylenchus</taxon>
    </lineage>
</organism>
<dbReference type="SUPFAM" id="SSF54695">
    <property type="entry name" value="POZ domain"/>
    <property type="match status" value="1"/>
</dbReference>
<evidence type="ECO:0000313" key="4">
    <source>
        <dbReference type="Proteomes" id="UP001201812"/>
    </source>
</evidence>
<feature type="region of interest" description="Disordered" evidence="1">
    <location>
        <begin position="1"/>
        <end position="24"/>
    </location>
</feature>
<dbReference type="GO" id="GO:0006511">
    <property type="term" value="P:ubiquitin-dependent protein catabolic process"/>
    <property type="evidence" value="ECO:0007669"/>
    <property type="project" value="InterPro"/>
</dbReference>
<gene>
    <name evidence="3" type="ORF">DdX_20194</name>
</gene>
<comment type="caution">
    <text evidence="3">The sequence shown here is derived from an EMBL/GenBank/DDBJ whole genome shotgun (WGS) entry which is preliminary data.</text>
</comment>
<dbReference type="Pfam" id="PF03931">
    <property type="entry name" value="Skp1_POZ"/>
    <property type="match status" value="1"/>
</dbReference>